<dbReference type="EMBL" id="JAHOPC010000015">
    <property type="protein sequence ID" value="MBU8868549.1"/>
    <property type="molecule type" value="Genomic_DNA"/>
</dbReference>
<evidence type="ECO:0000259" key="5">
    <source>
        <dbReference type="Pfam" id="PF00205"/>
    </source>
</evidence>
<feature type="domain" description="Thiamine pyrophosphate enzyme N-terminal TPP-binding" evidence="7">
    <location>
        <begin position="1"/>
        <end position="97"/>
    </location>
</feature>
<comment type="cofactor">
    <cofactor evidence="1">
        <name>thiamine diphosphate</name>
        <dbReference type="ChEBI" id="CHEBI:58937"/>
    </cofactor>
</comment>
<feature type="domain" description="Thiamine pyrophosphate enzyme central" evidence="5">
    <location>
        <begin position="196"/>
        <end position="330"/>
    </location>
</feature>
<keyword evidence="9" id="KW-1185">Reference proteome</keyword>
<dbReference type="Pfam" id="PF02775">
    <property type="entry name" value="TPP_enzyme_C"/>
    <property type="match status" value="1"/>
</dbReference>
<dbReference type="PANTHER" id="PTHR18968">
    <property type="entry name" value="THIAMINE PYROPHOSPHATE ENZYMES"/>
    <property type="match status" value="1"/>
</dbReference>
<name>A0ABS6IDU7_9MICC</name>
<dbReference type="InterPro" id="IPR045229">
    <property type="entry name" value="TPP_enz"/>
</dbReference>
<dbReference type="Proteomes" id="UP000824166">
    <property type="component" value="Unassembled WGS sequence"/>
</dbReference>
<evidence type="ECO:0000259" key="7">
    <source>
        <dbReference type="Pfam" id="PF02776"/>
    </source>
</evidence>
<comment type="caution">
    <text evidence="8">The sequence shown here is derived from an EMBL/GenBank/DDBJ whole genome shotgun (WGS) entry which is preliminary data.</text>
</comment>
<dbReference type="CDD" id="cd00568">
    <property type="entry name" value="TPP_enzymes"/>
    <property type="match status" value="1"/>
</dbReference>
<evidence type="ECO:0000256" key="3">
    <source>
        <dbReference type="ARBA" id="ARBA00023052"/>
    </source>
</evidence>
<accession>A0ABS6IDU7</accession>
<gene>
    <name evidence="8" type="ORF">KSW38_19835</name>
</gene>
<evidence type="ECO:0000259" key="6">
    <source>
        <dbReference type="Pfam" id="PF02775"/>
    </source>
</evidence>
<evidence type="ECO:0000313" key="8">
    <source>
        <dbReference type="EMBL" id="MBU8868549.1"/>
    </source>
</evidence>
<evidence type="ECO:0000313" key="9">
    <source>
        <dbReference type="Proteomes" id="UP000824166"/>
    </source>
</evidence>
<reference evidence="8 9" key="1">
    <citation type="submission" date="2021-06" db="EMBL/GenBank/DDBJ databases">
        <authorList>
            <person name="Jeong J.W."/>
        </authorList>
    </citation>
    <scope>NUCLEOTIDE SEQUENCE [LARGE SCALE GENOMIC DNA]</scope>
    <source>
        <strain evidence="8 9">MMS21-TAE1-1</strain>
    </source>
</reference>
<protein>
    <submittedName>
        <fullName evidence="8">Thiamine pyrophosphate-binding protein</fullName>
    </submittedName>
</protein>
<dbReference type="InterPro" id="IPR012000">
    <property type="entry name" value="Thiamin_PyroP_enz_cen_dom"/>
</dbReference>
<dbReference type="Pfam" id="PF02776">
    <property type="entry name" value="TPP_enzyme_N"/>
    <property type="match status" value="1"/>
</dbReference>
<dbReference type="PANTHER" id="PTHR18968:SF166">
    <property type="entry name" value="2-HYDROXYACYL-COA LYASE 2"/>
    <property type="match status" value="1"/>
</dbReference>
<dbReference type="InterPro" id="IPR011766">
    <property type="entry name" value="TPP_enzyme_TPP-bd"/>
</dbReference>
<dbReference type="InterPro" id="IPR012001">
    <property type="entry name" value="Thiamin_PyroP_enz_TPP-bd_dom"/>
</dbReference>
<evidence type="ECO:0000256" key="4">
    <source>
        <dbReference type="RuleBase" id="RU362132"/>
    </source>
</evidence>
<dbReference type="RefSeq" id="WP_216926670.1">
    <property type="nucleotide sequence ID" value="NZ_JAHOPC010000015.1"/>
</dbReference>
<keyword evidence="3 4" id="KW-0786">Thiamine pyrophosphate</keyword>
<evidence type="ECO:0000256" key="1">
    <source>
        <dbReference type="ARBA" id="ARBA00001964"/>
    </source>
</evidence>
<dbReference type="Pfam" id="PF00205">
    <property type="entry name" value="TPP_enzyme_M"/>
    <property type="match status" value="1"/>
</dbReference>
<comment type="similarity">
    <text evidence="2 4">Belongs to the TPP enzyme family.</text>
</comment>
<organism evidence="8 9">
    <name type="scientific">Paenarthrobacter aromaticivorans</name>
    <dbReference type="NCBI Taxonomy" id="2849150"/>
    <lineage>
        <taxon>Bacteria</taxon>
        <taxon>Bacillati</taxon>
        <taxon>Actinomycetota</taxon>
        <taxon>Actinomycetes</taxon>
        <taxon>Micrococcales</taxon>
        <taxon>Micrococcaceae</taxon>
        <taxon>Paenarthrobacter</taxon>
    </lineage>
</organism>
<evidence type="ECO:0000256" key="2">
    <source>
        <dbReference type="ARBA" id="ARBA00007812"/>
    </source>
</evidence>
<sequence>MDVYEAFAIELRKAGVEKAFGLMGEEIANFIALLEEHSITYYSGRHEQGSVGMADGYARATGRLGVAILSRGPGITNGITAVKTAAMARTPMIVLAPVSAIGLKNPGIAIAAAKAPKHLDNEAIAAAAGIVSVTLRSPATAVADFRAIIARASEGMTIMVNLPPDVLNETAGSDDAQVVLPVRPPAGAPVPASVSEAADLIEAQGASGRVVILAGRGAVLAGARSELERLGALTGALLGNSLMARGYFAGDPHNIGTIGGFSTPVARRLLRSADTILVFGATLNNFTTYVGELFPDAKVIQFDVDAAAFGRYNAVDVSVLGDAGLAASALADELDRRGHHVAGFRDNGVVAEIAALDLSDTFDDQSSEGALDPRSIWLQLDRILPRERTAVVDAGHHMAFEAQYLQAPGIGSWIWPLQFSAVGTGLGVAIGVALGKPEQLTVVGIGDGGLMMHLAEIDTAARYGARLLVVVINDAAYGAEVQFMQIDGIPDRLARYDDRSFEEIARALGAEAATVRSLDQIPALANQLQNLNGPLVIDFKVSDEVRGHIIDEWAKFAAPQAAALDR</sequence>
<feature type="domain" description="Thiamine pyrophosphate enzyme TPP-binding" evidence="6">
    <location>
        <begin position="393"/>
        <end position="539"/>
    </location>
</feature>
<dbReference type="CDD" id="cd07035">
    <property type="entry name" value="TPP_PYR_POX_like"/>
    <property type="match status" value="1"/>
</dbReference>
<proteinExistence type="inferred from homology"/>